<evidence type="ECO:0000313" key="4">
    <source>
        <dbReference type="EMBL" id="KAG9457422.1"/>
    </source>
</evidence>
<dbReference type="Pfam" id="PF20431">
    <property type="entry name" value="E_motif"/>
    <property type="match status" value="1"/>
</dbReference>
<proteinExistence type="inferred from homology"/>
<dbReference type="AlphaFoldDB" id="A0AAV7FBJ9"/>
<evidence type="ECO:0000256" key="2">
    <source>
        <dbReference type="ARBA" id="ARBA00061659"/>
    </source>
</evidence>
<dbReference type="GO" id="GO:0003723">
    <property type="term" value="F:RNA binding"/>
    <property type="evidence" value="ECO:0007669"/>
    <property type="project" value="InterPro"/>
</dbReference>
<evidence type="ECO:0008006" key="6">
    <source>
        <dbReference type="Google" id="ProtNLM"/>
    </source>
</evidence>
<dbReference type="Proteomes" id="UP000825729">
    <property type="component" value="Unassembled WGS sequence"/>
</dbReference>
<evidence type="ECO:0000313" key="5">
    <source>
        <dbReference type="Proteomes" id="UP000825729"/>
    </source>
</evidence>
<keyword evidence="5" id="KW-1185">Reference proteome</keyword>
<dbReference type="Pfam" id="PF13041">
    <property type="entry name" value="PPR_2"/>
    <property type="match status" value="2"/>
</dbReference>
<comment type="similarity">
    <text evidence="2">Belongs to the PPR family. PCMP-E subfamily.</text>
</comment>
<gene>
    <name evidence="4" type="ORF">H6P81_001930</name>
</gene>
<name>A0AAV7FBJ9_ARIFI</name>
<dbReference type="PROSITE" id="PS51375">
    <property type="entry name" value="PPR"/>
    <property type="match status" value="5"/>
</dbReference>
<dbReference type="FunFam" id="1.25.40.10:FF:000212">
    <property type="entry name" value="Pentatricopeptide repeat-containing protein At2g03380, mitochondrial"/>
    <property type="match status" value="1"/>
</dbReference>
<sequence length="692" mass="76442">MIHAHVRCTAFYALPANGFRTRWVSPISSKASPVLLDCLDSFYNRSLLGSPPPEFALVSALKSCSSVCHGKQIQSLVIKSGFASNVYVQNSLINVYAKFGSINTARWMFDSCHLLDTASWNIMIVGYVKLGLLDCAWKLFAEMPDRDCVSFTTVIMGFAQNDQPFQALEIFRDMRACGVVANEVTLASVLSACSHLLAKETGKVVHGIAVKSALEVFVIVSTNLVNMYICFSSLDEAECVFSRMTERNIVTWNVMLNGYSKSGAIDLAEELFERIPMKDLVSWSTMIDGYVKSGRLCEALITFCGMLRAGVVSNEVTIVDLLSACAQFSAGPEGHQLHAVILKSGLDCHTFIQTTIIHFYAACGQILEARLQFSLSNKEILSPWNALISSFMKNNMPDSARHLFEEMPARDLVSWSSIIAGYVQNKQFDSALVLFQEMQDRGLRPNEITMVSVVSAVAHSGTLEQGIMVHQYIVNNSIYLNDNLCAGLVDMYAKCGCIQKALEFFDEVYNKITTISPWNAIIYGLAMHGQAKSLDLFHCLLKTGIKPNLVTFVAVLCACCHGGLVEEGKKYFKLMKNEYNIEPNIKHYGCMVDLLAKAGHLEEAEKLIQEMPMKTDVVIWGSLLAASRTYGNLEKAAKAKECLTRLDPSHGAGEVTYSNIFAALEMWDEVALVRKDMQVKGVAKVPGCSEVI</sequence>
<dbReference type="Gene3D" id="1.25.40.10">
    <property type="entry name" value="Tetratricopeptide repeat domain"/>
    <property type="match status" value="4"/>
</dbReference>
<dbReference type="PANTHER" id="PTHR47926">
    <property type="entry name" value="PENTATRICOPEPTIDE REPEAT-CONTAINING PROTEIN"/>
    <property type="match status" value="1"/>
</dbReference>
<feature type="repeat" description="PPR" evidence="3">
    <location>
        <begin position="411"/>
        <end position="445"/>
    </location>
</feature>
<reference evidence="4 5" key="1">
    <citation type="submission" date="2021-07" db="EMBL/GenBank/DDBJ databases">
        <title>The Aristolochia fimbriata genome: insights into angiosperm evolution, floral development and chemical biosynthesis.</title>
        <authorList>
            <person name="Jiao Y."/>
        </authorList>
    </citation>
    <scope>NUCLEOTIDE SEQUENCE [LARGE SCALE GENOMIC DNA]</scope>
    <source>
        <strain evidence="4">IBCAS-2021</strain>
        <tissue evidence="4">Leaf</tissue>
    </source>
</reference>
<keyword evidence="1" id="KW-0677">Repeat</keyword>
<dbReference type="Pfam" id="PF01535">
    <property type="entry name" value="PPR"/>
    <property type="match status" value="9"/>
</dbReference>
<accession>A0AAV7FBJ9</accession>
<evidence type="ECO:0000256" key="1">
    <source>
        <dbReference type="ARBA" id="ARBA00022737"/>
    </source>
</evidence>
<dbReference type="GO" id="GO:0009451">
    <property type="term" value="P:RNA modification"/>
    <property type="evidence" value="ECO:0007669"/>
    <property type="project" value="InterPro"/>
</dbReference>
<feature type="repeat" description="PPR" evidence="3">
    <location>
        <begin position="248"/>
        <end position="282"/>
    </location>
</feature>
<organism evidence="4 5">
    <name type="scientific">Aristolochia fimbriata</name>
    <name type="common">White veined hardy Dutchman's pipe vine</name>
    <dbReference type="NCBI Taxonomy" id="158543"/>
    <lineage>
        <taxon>Eukaryota</taxon>
        <taxon>Viridiplantae</taxon>
        <taxon>Streptophyta</taxon>
        <taxon>Embryophyta</taxon>
        <taxon>Tracheophyta</taxon>
        <taxon>Spermatophyta</taxon>
        <taxon>Magnoliopsida</taxon>
        <taxon>Magnoliidae</taxon>
        <taxon>Piperales</taxon>
        <taxon>Aristolochiaceae</taxon>
        <taxon>Aristolochia</taxon>
    </lineage>
</organism>
<comment type="caution">
    <text evidence="4">The sequence shown here is derived from an EMBL/GenBank/DDBJ whole genome shotgun (WGS) entry which is preliminary data.</text>
</comment>
<dbReference type="NCBIfam" id="TIGR00756">
    <property type="entry name" value="PPR"/>
    <property type="match status" value="8"/>
</dbReference>
<evidence type="ECO:0000256" key="3">
    <source>
        <dbReference type="PROSITE-ProRule" id="PRU00708"/>
    </source>
</evidence>
<feature type="repeat" description="PPR" evidence="3">
    <location>
        <begin position="584"/>
        <end position="614"/>
    </location>
</feature>
<dbReference type="FunFam" id="1.25.40.10:FF:000442">
    <property type="entry name" value="Pentatricopeptide repeat-containing protein At3g49710"/>
    <property type="match status" value="1"/>
</dbReference>
<dbReference type="InterPro" id="IPR002885">
    <property type="entry name" value="PPR_rpt"/>
</dbReference>
<dbReference type="InterPro" id="IPR046960">
    <property type="entry name" value="PPR_At4g14850-like_plant"/>
</dbReference>
<protein>
    <recommendedName>
        <fullName evidence="6">Chlororespiratory reduction 21</fullName>
    </recommendedName>
</protein>
<dbReference type="InterPro" id="IPR011990">
    <property type="entry name" value="TPR-like_helical_dom_sf"/>
</dbReference>
<dbReference type="EMBL" id="JAINDJ010000002">
    <property type="protein sequence ID" value="KAG9457422.1"/>
    <property type="molecule type" value="Genomic_DNA"/>
</dbReference>
<dbReference type="FunFam" id="1.25.40.10:FF:000348">
    <property type="entry name" value="Pentatricopeptide repeat-containing protein chloroplastic"/>
    <property type="match status" value="1"/>
</dbReference>
<dbReference type="InterPro" id="IPR046848">
    <property type="entry name" value="E_motif"/>
</dbReference>
<feature type="repeat" description="PPR" evidence="3">
    <location>
        <begin position="116"/>
        <end position="150"/>
    </location>
</feature>
<feature type="repeat" description="PPR" evidence="3">
    <location>
        <begin position="548"/>
        <end position="578"/>
    </location>
</feature>